<proteinExistence type="predicted"/>
<reference evidence="2" key="1">
    <citation type="journal article" date="2020" name="Cell">
        <title>Large-Scale Comparative Analyses of Tick Genomes Elucidate Their Genetic Diversity and Vector Capacities.</title>
        <authorList>
            <consortium name="Tick Genome and Microbiome Consortium (TIGMIC)"/>
            <person name="Jia N."/>
            <person name="Wang J."/>
            <person name="Shi W."/>
            <person name="Du L."/>
            <person name="Sun Y."/>
            <person name="Zhan W."/>
            <person name="Jiang J.F."/>
            <person name="Wang Q."/>
            <person name="Zhang B."/>
            <person name="Ji P."/>
            <person name="Bell-Sakyi L."/>
            <person name="Cui X.M."/>
            <person name="Yuan T.T."/>
            <person name="Jiang B.G."/>
            <person name="Yang W.F."/>
            <person name="Lam T.T."/>
            <person name="Chang Q.C."/>
            <person name="Ding S.J."/>
            <person name="Wang X.J."/>
            <person name="Zhu J.G."/>
            <person name="Ruan X.D."/>
            <person name="Zhao L."/>
            <person name="Wei J.T."/>
            <person name="Ye R.Z."/>
            <person name="Que T.C."/>
            <person name="Du C.H."/>
            <person name="Zhou Y.H."/>
            <person name="Cheng J.X."/>
            <person name="Dai P.F."/>
            <person name="Guo W.B."/>
            <person name="Han X.H."/>
            <person name="Huang E.J."/>
            <person name="Li L.F."/>
            <person name="Wei W."/>
            <person name="Gao Y.C."/>
            <person name="Liu J.Z."/>
            <person name="Shao H.Z."/>
            <person name="Wang X."/>
            <person name="Wang C.C."/>
            <person name="Yang T.C."/>
            <person name="Huo Q.B."/>
            <person name="Li W."/>
            <person name="Chen H.Y."/>
            <person name="Chen S.E."/>
            <person name="Zhou L.G."/>
            <person name="Ni X.B."/>
            <person name="Tian J.H."/>
            <person name="Sheng Y."/>
            <person name="Liu T."/>
            <person name="Pan Y.S."/>
            <person name="Xia L.Y."/>
            <person name="Li J."/>
            <person name="Zhao F."/>
            <person name="Cao W.C."/>
        </authorList>
    </citation>
    <scope>NUCLEOTIDE SEQUENCE</scope>
    <source>
        <strain evidence="2">Rmic-2018</strain>
    </source>
</reference>
<dbReference type="Proteomes" id="UP000821866">
    <property type="component" value="Unassembled WGS sequence"/>
</dbReference>
<sequence>MEDGEEEDAETARSEAEDSKKECHNYVARQVARLISNRNSAVTIREEPRFTTRNGVRRKPDVVVQSGDQMLVIELVAVWDANDGVLKHKASEKAANPRIQKRSST</sequence>
<gene>
    <name evidence="2" type="ORF">HPB51_024228</name>
</gene>
<evidence type="ECO:0000313" key="3">
    <source>
        <dbReference type="Proteomes" id="UP000821866"/>
    </source>
</evidence>
<reference evidence="2" key="2">
    <citation type="submission" date="2021-09" db="EMBL/GenBank/DDBJ databases">
        <authorList>
            <person name="Jia N."/>
            <person name="Wang J."/>
            <person name="Shi W."/>
            <person name="Du L."/>
            <person name="Sun Y."/>
            <person name="Zhan W."/>
            <person name="Jiang J."/>
            <person name="Wang Q."/>
            <person name="Zhang B."/>
            <person name="Ji P."/>
            <person name="Sakyi L.B."/>
            <person name="Cui X."/>
            <person name="Yuan T."/>
            <person name="Jiang B."/>
            <person name="Yang W."/>
            <person name="Lam T.T.-Y."/>
            <person name="Chang Q."/>
            <person name="Ding S."/>
            <person name="Wang X."/>
            <person name="Zhu J."/>
            <person name="Ruan X."/>
            <person name="Zhao L."/>
            <person name="Wei J."/>
            <person name="Que T."/>
            <person name="Du C."/>
            <person name="Cheng J."/>
            <person name="Dai P."/>
            <person name="Han X."/>
            <person name="Huang E."/>
            <person name="Gao Y."/>
            <person name="Liu J."/>
            <person name="Shao H."/>
            <person name="Ye R."/>
            <person name="Li L."/>
            <person name="Wei W."/>
            <person name="Wang X."/>
            <person name="Wang C."/>
            <person name="Huo Q."/>
            <person name="Li W."/>
            <person name="Guo W."/>
            <person name="Chen H."/>
            <person name="Chen S."/>
            <person name="Zhou L."/>
            <person name="Zhou L."/>
            <person name="Ni X."/>
            <person name="Tian J."/>
            <person name="Zhou Y."/>
            <person name="Sheng Y."/>
            <person name="Liu T."/>
            <person name="Pan Y."/>
            <person name="Xia L."/>
            <person name="Li J."/>
            <person name="Zhao F."/>
            <person name="Cao W."/>
        </authorList>
    </citation>
    <scope>NUCLEOTIDE SEQUENCE</scope>
    <source>
        <strain evidence="2">Rmic-2018</strain>
        <tissue evidence="2">Larvae</tissue>
    </source>
</reference>
<protein>
    <submittedName>
        <fullName evidence="2">Uncharacterized protein</fullName>
    </submittedName>
</protein>
<accession>A0A9J6DXW5</accession>
<feature type="compositionally biased region" description="Basic and acidic residues" evidence="1">
    <location>
        <begin position="10"/>
        <end position="22"/>
    </location>
</feature>
<name>A0A9J6DXW5_RHIMP</name>
<dbReference type="EMBL" id="JABSTU010000007">
    <property type="protein sequence ID" value="KAH8026729.1"/>
    <property type="molecule type" value="Genomic_DNA"/>
</dbReference>
<organism evidence="2 3">
    <name type="scientific">Rhipicephalus microplus</name>
    <name type="common">Cattle tick</name>
    <name type="synonym">Boophilus microplus</name>
    <dbReference type="NCBI Taxonomy" id="6941"/>
    <lineage>
        <taxon>Eukaryota</taxon>
        <taxon>Metazoa</taxon>
        <taxon>Ecdysozoa</taxon>
        <taxon>Arthropoda</taxon>
        <taxon>Chelicerata</taxon>
        <taxon>Arachnida</taxon>
        <taxon>Acari</taxon>
        <taxon>Parasitiformes</taxon>
        <taxon>Ixodida</taxon>
        <taxon>Ixodoidea</taxon>
        <taxon>Ixodidae</taxon>
        <taxon>Rhipicephalinae</taxon>
        <taxon>Rhipicephalus</taxon>
        <taxon>Boophilus</taxon>
    </lineage>
</organism>
<keyword evidence="3" id="KW-1185">Reference proteome</keyword>
<feature type="region of interest" description="Disordered" evidence="1">
    <location>
        <begin position="1"/>
        <end position="22"/>
    </location>
</feature>
<dbReference type="AlphaFoldDB" id="A0A9J6DXW5"/>
<comment type="caution">
    <text evidence="2">The sequence shown here is derived from an EMBL/GenBank/DDBJ whole genome shotgun (WGS) entry which is preliminary data.</text>
</comment>
<evidence type="ECO:0000256" key="1">
    <source>
        <dbReference type="SAM" id="MobiDB-lite"/>
    </source>
</evidence>
<evidence type="ECO:0000313" key="2">
    <source>
        <dbReference type="EMBL" id="KAH8026729.1"/>
    </source>
</evidence>